<feature type="region of interest" description="Disordered" evidence="6">
    <location>
        <begin position="1"/>
        <end position="25"/>
    </location>
</feature>
<reference evidence="7" key="1">
    <citation type="submission" date="2022-01" db="EMBL/GenBank/DDBJ databases">
        <authorList>
            <person name="King R."/>
        </authorList>
    </citation>
    <scope>NUCLEOTIDE SEQUENCE</scope>
</reference>
<dbReference type="GO" id="GO:0060294">
    <property type="term" value="P:cilium movement involved in cell motility"/>
    <property type="evidence" value="ECO:0007669"/>
    <property type="project" value="InterPro"/>
</dbReference>
<keyword evidence="5" id="KW-0966">Cell projection</keyword>
<proteinExistence type="predicted"/>
<evidence type="ECO:0000256" key="5">
    <source>
        <dbReference type="ARBA" id="ARBA00023273"/>
    </source>
</evidence>
<dbReference type="Pfam" id="PF04712">
    <property type="entry name" value="Radial_spoke"/>
    <property type="match status" value="1"/>
</dbReference>
<evidence type="ECO:0000313" key="8">
    <source>
        <dbReference type="Proteomes" id="UP001152798"/>
    </source>
</evidence>
<evidence type="ECO:0000256" key="2">
    <source>
        <dbReference type="ARBA" id="ARBA00022490"/>
    </source>
</evidence>
<dbReference type="OrthoDB" id="272202at2759"/>
<evidence type="ECO:0000256" key="4">
    <source>
        <dbReference type="ARBA" id="ARBA00023212"/>
    </source>
</evidence>
<dbReference type="PANTHER" id="PTHR13159">
    <property type="entry name" value="RADIAL SPOKEHEAD-RELATED"/>
    <property type="match status" value="1"/>
</dbReference>
<dbReference type="AlphaFoldDB" id="A0A9P0H1E0"/>
<keyword evidence="3" id="KW-0969">Cilium</keyword>
<protein>
    <submittedName>
        <fullName evidence="7">Uncharacterized protein</fullName>
    </submittedName>
</protein>
<comment type="subcellular location">
    <subcellularLocation>
        <location evidence="1">Cytoplasm</location>
        <location evidence="1">Cytoskeleton</location>
        <location evidence="1">Cilium axoneme</location>
    </subcellularLocation>
</comment>
<dbReference type="CDD" id="cd22963">
    <property type="entry name" value="DD_CrRSP4-like"/>
    <property type="match status" value="1"/>
</dbReference>
<evidence type="ECO:0000256" key="1">
    <source>
        <dbReference type="ARBA" id="ARBA00004430"/>
    </source>
</evidence>
<keyword evidence="8" id="KW-1185">Reference proteome</keyword>
<dbReference type="InterPro" id="IPR006802">
    <property type="entry name" value="Radial_spoke"/>
</dbReference>
<dbReference type="PANTHER" id="PTHR13159:SF0">
    <property type="entry name" value="RADIAL SPOKE HEAD 6 HOMOLOG A"/>
    <property type="match status" value="1"/>
</dbReference>
<dbReference type="Proteomes" id="UP001152798">
    <property type="component" value="Chromosome 1"/>
</dbReference>
<sequence length="600" mass="69428">MDLTTKQPKKITSRHLTEEESNADVEQNKQKLIDVVSPLENEESVLSGWEEATHDVPQLPNINLERDFIIAKSYLQKIGCRNETIWDHLNDILNHVMKERPKDCMRYFEELSREIRIKKFFLSDDCEDTYKELSEEPRDAEDGKCLLRFYRKVECYYQTELRYEDKFGNLDFVPFFRLLNEAGVSFPYSDTYNIQMGMRLLAKTYPIVKFKLWGKILGTLRDYIIVEAELTTEAMGERFKQFMSVAVESMHAEEQRYEASENEHEEEYFRDYFSEEASLIEEEPKRKLDTYVSPPIPSPQIIKEVIVPVEPPGHGPNRKVYLVANDPSEEWIMLPDVTPLQIVSARQIQKYFTGVLTNPVSSYPQFQGTEMELLRAQIARITATTHVSPLGFYSAGGEEEAVEIEEGQLYMENIDYQPLPTKDLLDPTLEFWVHHEQFLLEQGRTEFWSAESVVEAEMEDEQESPVPPHEVGPPILTTLSQDIMILDSSPAWNVRRASTLLDEDSAVVLRSNIWPGALTAVKERLFVNFYVGWGTKGILKGFSSIICSKVEREYELGPEIMEMQDPTVEMEEFRWLQLHPKILPHKGGGEEMGAEEEESV</sequence>
<keyword evidence="4" id="KW-0206">Cytoskeleton</keyword>
<accession>A0A9P0H1E0</accession>
<name>A0A9P0H1E0_NEZVI</name>
<dbReference type="GO" id="GO:0001534">
    <property type="term" value="C:radial spoke"/>
    <property type="evidence" value="ECO:0007669"/>
    <property type="project" value="InterPro"/>
</dbReference>
<gene>
    <name evidence="7" type="ORF">NEZAVI_LOCUS2321</name>
</gene>
<keyword evidence="2" id="KW-0963">Cytoplasm</keyword>
<evidence type="ECO:0000256" key="3">
    <source>
        <dbReference type="ARBA" id="ARBA00023069"/>
    </source>
</evidence>
<evidence type="ECO:0000313" key="7">
    <source>
        <dbReference type="EMBL" id="CAH1391276.1"/>
    </source>
</evidence>
<organism evidence="7 8">
    <name type="scientific">Nezara viridula</name>
    <name type="common">Southern green stink bug</name>
    <name type="synonym">Cimex viridulus</name>
    <dbReference type="NCBI Taxonomy" id="85310"/>
    <lineage>
        <taxon>Eukaryota</taxon>
        <taxon>Metazoa</taxon>
        <taxon>Ecdysozoa</taxon>
        <taxon>Arthropoda</taxon>
        <taxon>Hexapoda</taxon>
        <taxon>Insecta</taxon>
        <taxon>Pterygota</taxon>
        <taxon>Neoptera</taxon>
        <taxon>Paraneoptera</taxon>
        <taxon>Hemiptera</taxon>
        <taxon>Heteroptera</taxon>
        <taxon>Panheteroptera</taxon>
        <taxon>Pentatomomorpha</taxon>
        <taxon>Pentatomoidea</taxon>
        <taxon>Pentatomidae</taxon>
        <taxon>Pentatominae</taxon>
        <taxon>Nezara</taxon>
    </lineage>
</organism>
<dbReference type="EMBL" id="OV725077">
    <property type="protein sequence ID" value="CAH1391276.1"/>
    <property type="molecule type" value="Genomic_DNA"/>
</dbReference>
<evidence type="ECO:0000256" key="6">
    <source>
        <dbReference type="SAM" id="MobiDB-lite"/>
    </source>
</evidence>
<dbReference type="GO" id="GO:0035082">
    <property type="term" value="P:axoneme assembly"/>
    <property type="evidence" value="ECO:0007669"/>
    <property type="project" value="TreeGrafter"/>
</dbReference>